<gene>
    <name evidence="5" type="ORF">SASPL_131195</name>
</gene>
<proteinExistence type="inferred from homology"/>
<evidence type="ECO:0000313" key="6">
    <source>
        <dbReference type="Proteomes" id="UP000298416"/>
    </source>
</evidence>
<dbReference type="AlphaFoldDB" id="A0A8X8ZKM3"/>
<reference evidence="5" key="2">
    <citation type="submission" date="2020-08" db="EMBL/GenBank/DDBJ databases">
        <title>Plant Genome Project.</title>
        <authorList>
            <person name="Zhang R.-G."/>
        </authorList>
    </citation>
    <scope>NUCLEOTIDE SEQUENCE</scope>
    <source>
        <strain evidence="5">Huo1</strain>
        <tissue evidence="5">Leaf</tissue>
    </source>
</reference>
<feature type="repeat" description="PPR" evidence="3">
    <location>
        <begin position="478"/>
        <end position="512"/>
    </location>
</feature>
<dbReference type="InterPro" id="IPR046960">
    <property type="entry name" value="PPR_At4g14850-like_plant"/>
</dbReference>
<protein>
    <recommendedName>
        <fullName evidence="7">Pentatricopeptide repeat-containing protein</fullName>
    </recommendedName>
</protein>
<dbReference type="EMBL" id="PNBA02000011">
    <property type="protein sequence ID" value="KAG6408191.1"/>
    <property type="molecule type" value="Genomic_DNA"/>
</dbReference>
<evidence type="ECO:0008006" key="7">
    <source>
        <dbReference type="Google" id="ProtNLM"/>
    </source>
</evidence>
<reference evidence="5" key="1">
    <citation type="submission" date="2018-01" db="EMBL/GenBank/DDBJ databases">
        <authorList>
            <person name="Mao J.F."/>
        </authorList>
    </citation>
    <scope>NUCLEOTIDE SEQUENCE</scope>
    <source>
        <strain evidence="5">Huo1</strain>
        <tissue evidence="5">Leaf</tissue>
    </source>
</reference>
<comment type="caution">
    <text evidence="5">The sequence shown here is derived from an EMBL/GenBank/DDBJ whole genome shotgun (WGS) entry which is preliminary data.</text>
</comment>
<evidence type="ECO:0000256" key="3">
    <source>
        <dbReference type="PROSITE-ProRule" id="PRU00708"/>
    </source>
</evidence>
<dbReference type="PANTHER" id="PTHR47926">
    <property type="entry name" value="PENTATRICOPEPTIDE REPEAT-CONTAINING PROTEIN"/>
    <property type="match status" value="1"/>
</dbReference>
<dbReference type="InterPro" id="IPR002885">
    <property type="entry name" value="PPR_rpt"/>
</dbReference>
<dbReference type="InterPro" id="IPR046848">
    <property type="entry name" value="E_motif"/>
</dbReference>
<dbReference type="Pfam" id="PF01535">
    <property type="entry name" value="PPR"/>
    <property type="match status" value="3"/>
</dbReference>
<dbReference type="Proteomes" id="UP000298416">
    <property type="component" value="Unassembled WGS sequence"/>
</dbReference>
<dbReference type="Pfam" id="PF20431">
    <property type="entry name" value="E_motif"/>
    <property type="match status" value="1"/>
</dbReference>
<evidence type="ECO:0000256" key="4">
    <source>
        <dbReference type="SAM" id="MobiDB-lite"/>
    </source>
</evidence>
<sequence>MPPSFPASHLLRKCAATTSLREARRLHAVLLTTTLPPTETPLFLHNNILSMYARCGSLEDAHLLLDEMPHRNIVSYNALIAAYSRRPHHAHHAFHLLDQLAYEGHVPNGSTVTSLLQASAALCDLVAGASLHARCAKTGFLDNVRIQTSLLGMYFNCGDADCAKRVFTGMKDKDAIAWNSVISGYVKNGKILGSVELFQSMLEDEVKPNSFTYSLALNACAKLRDYDNGRLVHAQILLSGTCVDLPLHNSLLDMYSSCGDTCSASDVFRRIGSPDLVSWNTMIGGFAENGEGEKAMEMFVQLRQACHVKPDEYTFAAIIAGTCGFPARDYGMPLHAQAEKARLMSSAYVSSTLLSMYFNNGDSASPRKIFSSFEHKDAVLWTDVIAGHVRIGESEGALSLFLEMTKEGLGLDSFVLSSALAACADLVTLRQGEMVHSLVLKTGNDAEVWVHSSLVDMYAKNGELGSAAYAFSCLPKCDLMCWNSMLTGCGHHGRAKEAFQVYFKMLKHGLNPDQVTFLSLLAACNHCGLVHKSRFFWRNMKEHHARAGPKHYSCIISLLSRAGLWEEAEEMIVESPFADDYLESWRTVLSSCIKNRDLRGGIHAAEQILETNAEDSAANVLLAKLYAATGRWGDVAETRRNMKNSLLEKEPGLSWIEVRNSVRVFSSGEQSQLQRGEVEAEIGFKNQRQSFGYNLIRTKKQSKALKVSCKLNNAACKLKLDYKEAEKLCTKVLELEHERESTPSSMATCMFAKLTKPQPFDAANNGAAKEASEPMSIDSRA</sequence>
<dbReference type="FunFam" id="1.25.40.10:FF:000196">
    <property type="entry name" value="Pentatricopeptide repeat-containing protein At4g14850"/>
    <property type="match status" value="1"/>
</dbReference>
<keyword evidence="6" id="KW-1185">Reference proteome</keyword>
<dbReference type="NCBIfam" id="TIGR00756">
    <property type="entry name" value="PPR"/>
    <property type="match status" value="4"/>
</dbReference>
<feature type="region of interest" description="Disordered" evidence="4">
    <location>
        <begin position="762"/>
        <end position="781"/>
    </location>
</feature>
<dbReference type="GO" id="GO:0009451">
    <property type="term" value="P:RNA modification"/>
    <property type="evidence" value="ECO:0007669"/>
    <property type="project" value="InterPro"/>
</dbReference>
<accession>A0A8X8ZKM3</accession>
<dbReference type="Pfam" id="PF13041">
    <property type="entry name" value="PPR_2"/>
    <property type="match status" value="3"/>
</dbReference>
<dbReference type="PROSITE" id="PS51375">
    <property type="entry name" value="PPR"/>
    <property type="match status" value="5"/>
</dbReference>
<comment type="similarity">
    <text evidence="2">Belongs to the PPR family. PCMP-E subfamily.</text>
</comment>
<evidence type="ECO:0000313" key="5">
    <source>
        <dbReference type="EMBL" id="KAG6408191.1"/>
    </source>
</evidence>
<evidence type="ECO:0000256" key="1">
    <source>
        <dbReference type="ARBA" id="ARBA00022737"/>
    </source>
</evidence>
<feature type="repeat" description="PPR" evidence="3">
    <location>
        <begin position="72"/>
        <end position="107"/>
    </location>
</feature>
<feature type="repeat" description="PPR" evidence="3">
    <location>
        <begin position="275"/>
        <end position="310"/>
    </location>
</feature>
<dbReference type="PANTHER" id="PTHR47926:SF356">
    <property type="entry name" value="(WILD MALAYSIAN BANANA) HYPOTHETICAL PROTEIN"/>
    <property type="match status" value="1"/>
</dbReference>
<keyword evidence="1" id="KW-0677">Repeat</keyword>
<evidence type="ECO:0000256" key="2">
    <source>
        <dbReference type="ARBA" id="ARBA00061659"/>
    </source>
</evidence>
<feature type="repeat" description="PPR" evidence="3">
    <location>
        <begin position="174"/>
        <end position="208"/>
    </location>
</feature>
<name>A0A8X8ZKM3_SALSN</name>
<dbReference type="FunFam" id="1.25.40.10:FF:000090">
    <property type="entry name" value="Pentatricopeptide repeat-containing protein, chloroplastic"/>
    <property type="match status" value="1"/>
</dbReference>
<dbReference type="Gene3D" id="1.25.40.10">
    <property type="entry name" value="Tetratricopeptide repeat domain"/>
    <property type="match status" value="6"/>
</dbReference>
<feature type="repeat" description="PPR" evidence="3">
    <location>
        <begin position="377"/>
        <end position="411"/>
    </location>
</feature>
<dbReference type="FunFam" id="1.25.40.10:FF:000694">
    <property type="entry name" value="Pentatricopeptide repeat-containing protein At3g50420"/>
    <property type="match status" value="1"/>
</dbReference>
<dbReference type="InterPro" id="IPR011990">
    <property type="entry name" value="TPR-like_helical_dom_sf"/>
</dbReference>
<dbReference type="GO" id="GO:0003723">
    <property type="term" value="F:RNA binding"/>
    <property type="evidence" value="ECO:0007669"/>
    <property type="project" value="InterPro"/>
</dbReference>
<organism evidence="5">
    <name type="scientific">Salvia splendens</name>
    <name type="common">Scarlet sage</name>
    <dbReference type="NCBI Taxonomy" id="180675"/>
    <lineage>
        <taxon>Eukaryota</taxon>
        <taxon>Viridiplantae</taxon>
        <taxon>Streptophyta</taxon>
        <taxon>Embryophyta</taxon>
        <taxon>Tracheophyta</taxon>
        <taxon>Spermatophyta</taxon>
        <taxon>Magnoliopsida</taxon>
        <taxon>eudicotyledons</taxon>
        <taxon>Gunneridae</taxon>
        <taxon>Pentapetalae</taxon>
        <taxon>asterids</taxon>
        <taxon>lamiids</taxon>
        <taxon>Lamiales</taxon>
        <taxon>Lamiaceae</taxon>
        <taxon>Nepetoideae</taxon>
        <taxon>Mentheae</taxon>
        <taxon>Salviinae</taxon>
        <taxon>Salvia</taxon>
        <taxon>Salvia subgen. Calosphace</taxon>
        <taxon>core Calosphace</taxon>
    </lineage>
</organism>